<dbReference type="InterPro" id="IPR036179">
    <property type="entry name" value="Ig-like_dom_sf"/>
</dbReference>
<keyword evidence="6" id="KW-0393">Immunoglobulin domain</keyword>
<feature type="compositionally biased region" description="Basic and acidic residues" evidence="8">
    <location>
        <begin position="305"/>
        <end position="322"/>
    </location>
</feature>
<dbReference type="Ensembl" id="ENSPPAT00000058659.1">
    <property type="protein sequence ID" value="ENSPPAP00000035770.1"/>
    <property type="gene ID" value="ENSPPAG00000040667.1"/>
</dbReference>
<gene>
    <name evidence="12" type="primary">LILRB4</name>
</gene>
<evidence type="ECO:0000256" key="2">
    <source>
        <dbReference type="ARBA" id="ARBA00022737"/>
    </source>
</evidence>
<feature type="region of interest" description="Disordered" evidence="8">
    <location>
        <begin position="185"/>
        <end position="218"/>
    </location>
</feature>
<feature type="chain" id="PRO_5015356765" evidence="10">
    <location>
        <begin position="24"/>
        <end position="408"/>
    </location>
</feature>
<dbReference type="PANTHER" id="PTHR11738:SF178">
    <property type="entry name" value="LEUKOCYTE IMMUNOGLOBULIN-LIKE RECEPTOR SUBFAMILY B MEMBER 4"/>
    <property type="match status" value="1"/>
</dbReference>
<dbReference type="STRING" id="9597.ENSPPAP00000035770"/>
<evidence type="ECO:0000256" key="4">
    <source>
        <dbReference type="ARBA" id="ARBA00023130"/>
    </source>
</evidence>
<comment type="function">
    <text evidence="7">May act as receptor for class I MHC antigens.</text>
</comment>
<dbReference type="InterPro" id="IPR013151">
    <property type="entry name" value="Immunoglobulin_dom"/>
</dbReference>
<dbReference type="GeneTree" id="ENSGT01100000263478"/>
<dbReference type="GO" id="GO:0032396">
    <property type="term" value="F:inhibitory MHC class I receptor activity"/>
    <property type="evidence" value="ECO:0007669"/>
    <property type="project" value="TreeGrafter"/>
</dbReference>
<dbReference type="PROSITE" id="PS50835">
    <property type="entry name" value="IG_LIKE"/>
    <property type="match status" value="1"/>
</dbReference>
<evidence type="ECO:0000256" key="10">
    <source>
        <dbReference type="SAM" id="SignalP"/>
    </source>
</evidence>
<feature type="signal peptide" evidence="10">
    <location>
        <begin position="1"/>
        <end position="23"/>
    </location>
</feature>
<dbReference type="Gene3D" id="2.60.40.10">
    <property type="entry name" value="Immunoglobulins"/>
    <property type="match status" value="2"/>
</dbReference>
<keyword evidence="5" id="KW-1015">Disulfide bond</keyword>
<keyword evidence="3" id="KW-0391">Immunity</keyword>
<dbReference type="GO" id="GO:0019221">
    <property type="term" value="P:cytokine-mediated signaling pathway"/>
    <property type="evidence" value="ECO:0007669"/>
    <property type="project" value="TreeGrafter"/>
</dbReference>
<keyword evidence="2" id="KW-0677">Repeat</keyword>
<evidence type="ECO:0000256" key="9">
    <source>
        <dbReference type="SAM" id="Phobius"/>
    </source>
</evidence>
<dbReference type="Proteomes" id="UP000240080">
    <property type="component" value="Chromosome 19"/>
</dbReference>
<dbReference type="EMBL" id="AJFE02106098">
    <property type="status" value="NOT_ANNOTATED_CDS"/>
    <property type="molecule type" value="Genomic_DNA"/>
</dbReference>
<evidence type="ECO:0000256" key="5">
    <source>
        <dbReference type="ARBA" id="ARBA00023157"/>
    </source>
</evidence>
<evidence type="ECO:0000256" key="1">
    <source>
        <dbReference type="ARBA" id="ARBA00022729"/>
    </source>
</evidence>
<keyword evidence="1 10" id="KW-0732">Signal</keyword>
<sequence>MIPTLTALLCLALWEAEAGGSRGREIETILANTESPAPWDRQNPLEPKNKARFSIPSMTEDYAGRYRCYYRSPEGWSQPSNPLELVMTGAYSKPTLSALPSPLVTSGKSVTLLCQSRSPMDTFLLIKERAAHPLLHLRSEHGAQQHQGEFPMSPVTSVHGGTYRCFSSHGFSHYLLSHPSDPLELIVSGEAPDPPSHPCSNPAGPEDQPLMPTRSGPHSGLRRHWEVLIGVLVVSILLLSLLLFLLLQHWHQGKHRTLAQRQADFQRPPGAAEPEPKDGGLQRRSSPAADVQGENLSDAAVKNTQPEDRVEMDTWQSPHDEDPQAVTYAKKMASPPSPLSEEFLDTKDRQAEEDRQMDTEAAASEAPQDVTYAQLHSLTLRQKATEPPPSQEGASPAEPSVYATLAIH</sequence>
<accession>A0A2R9CBN2</accession>
<name>A0A2R9CBN2_PANPA</name>
<organism evidence="12 13">
    <name type="scientific">Pan paniscus</name>
    <name type="common">Pygmy chimpanzee</name>
    <name type="synonym">Bonobo</name>
    <dbReference type="NCBI Taxonomy" id="9597"/>
    <lineage>
        <taxon>Eukaryota</taxon>
        <taxon>Metazoa</taxon>
        <taxon>Chordata</taxon>
        <taxon>Craniata</taxon>
        <taxon>Vertebrata</taxon>
        <taxon>Euteleostomi</taxon>
        <taxon>Mammalia</taxon>
        <taxon>Eutheria</taxon>
        <taxon>Euarchontoglires</taxon>
        <taxon>Primates</taxon>
        <taxon>Haplorrhini</taxon>
        <taxon>Catarrhini</taxon>
        <taxon>Hominidae</taxon>
        <taxon>Pan</taxon>
    </lineage>
</organism>
<dbReference type="Bgee" id="ENSPPAG00000040667">
    <property type="expression patterns" value="Expressed in prefrontal cortex and 5 other cell types or tissues"/>
</dbReference>
<dbReference type="AlphaFoldDB" id="A0A2R9CBN2"/>
<keyword evidence="9" id="KW-0472">Membrane</keyword>
<feature type="compositionally biased region" description="Basic and acidic residues" evidence="8">
    <location>
        <begin position="344"/>
        <end position="358"/>
    </location>
</feature>
<reference evidence="12" key="2">
    <citation type="submission" date="2025-08" db="UniProtKB">
        <authorList>
            <consortium name="Ensembl"/>
        </authorList>
    </citation>
    <scope>IDENTIFICATION</scope>
</reference>
<dbReference type="PANTHER" id="PTHR11738">
    <property type="entry name" value="MHC CLASS I NK CELL RECEPTOR"/>
    <property type="match status" value="1"/>
</dbReference>
<evidence type="ECO:0000256" key="7">
    <source>
        <dbReference type="ARBA" id="ARBA00056567"/>
    </source>
</evidence>
<proteinExistence type="predicted"/>
<keyword evidence="4" id="KW-1064">Adaptive immunity</keyword>
<feature type="region of interest" description="Disordered" evidence="8">
    <location>
        <begin position="259"/>
        <end position="408"/>
    </location>
</feature>
<evidence type="ECO:0000256" key="3">
    <source>
        <dbReference type="ARBA" id="ARBA00022859"/>
    </source>
</evidence>
<evidence type="ECO:0000313" key="12">
    <source>
        <dbReference type="Ensembl" id="ENSPPAP00000035770.1"/>
    </source>
</evidence>
<reference evidence="12 13" key="1">
    <citation type="journal article" date="2012" name="Nature">
        <title>The bonobo genome compared with the chimpanzee and human genomes.</title>
        <authorList>
            <person name="Prufer K."/>
            <person name="Munch K."/>
            <person name="Hellmann I."/>
            <person name="Akagi K."/>
            <person name="Miller J.R."/>
            <person name="Walenz B."/>
            <person name="Koren S."/>
            <person name="Sutton G."/>
            <person name="Kodira C."/>
            <person name="Winer R."/>
            <person name="Knight J.R."/>
            <person name="Mullikin J.C."/>
            <person name="Meader S.J."/>
            <person name="Ponting C.P."/>
            <person name="Lunter G."/>
            <person name="Higashino S."/>
            <person name="Hobolth A."/>
            <person name="Dutheil J."/>
            <person name="Karakoc E."/>
            <person name="Alkan C."/>
            <person name="Sajjadian S."/>
            <person name="Catacchio C.R."/>
            <person name="Ventura M."/>
            <person name="Marques-Bonet T."/>
            <person name="Eichler E.E."/>
            <person name="Andre C."/>
            <person name="Atencia R."/>
            <person name="Mugisha L."/>
            <person name="Junhold J."/>
            <person name="Patterson N."/>
            <person name="Siebauer M."/>
            <person name="Good J.M."/>
            <person name="Fischer A."/>
            <person name="Ptak S.E."/>
            <person name="Lachmann M."/>
            <person name="Symer D.E."/>
            <person name="Mailund T."/>
            <person name="Schierup M.H."/>
            <person name="Andres A.M."/>
            <person name="Kelso J."/>
            <person name="Paabo S."/>
        </authorList>
    </citation>
    <scope>NUCLEOTIDE SEQUENCE [LARGE SCALE GENOMIC DNA]</scope>
</reference>
<dbReference type="GO" id="GO:0002250">
    <property type="term" value="P:adaptive immune response"/>
    <property type="evidence" value="ECO:0007669"/>
    <property type="project" value="UniProtKB-KW"/>
</dbReference>
<feature type="domain" description="Ig-like" evidence="11">
    <location>
        <begin position="94"/>
        <end position="188"/>
    </location>
</feature>
<dbReference type="GO" id="GO:0002764">
    <property type="term" value="P:immune response-regulating signaling pathway"/>
    <property type="evidence" value="ECO:0007669"/>
    <property type="project" value="TreeGrafter"/>
</dbReference>
<dbReference type="SUPFAM" id="SSF48726">
    <property type="entry name" value="Immunoglobulin"/>
    <property type="match status" value="2"/>
</dbReference>
<protein>
    <submittedName>
        <fullName evidence="12">Leukocyte immunoglobulin like receptor B4</fullName>
    </submittedName>
</protein>
<keyword evidence="9" id="KW-1133">Transmembrane helix</keyword>
<reference evidence="12" key="3">
    <citation type="submission" date="2025-09" db="UniProtKB">
        <authorList>
            <consortium name="Ensembl"/>
        </authorList>
    </citation>
    <scope>IDENTIFICATION</scope>
</reference>
<feature type="transmembrane region" description="Helical" evidence="9">
    <location>
        <begin position="227"/>
        <end position="247"/>
    </location>
</feature>
<evidence type="ECO:0000256" key="6">
    <source>
        <dbReference type="ARBA" id="ARBA00023319"/>
    </source>
</evidence>
<evidence type="ECO:0000313" key="13">
    <source>
        <dbReference type="Proteomes" id="UP000240080"/>
    </source>
</evidence>
<dbReference type="FunFam" id="2.60.40.10:FF:000049">
    <property type="entry name" value="Leukocyte immunoglobulin-like receptor subfamily B member 1"/>
    <property type="match status" value="2"/>
</dbReference>
<dbReference type="EMBL" id="AJFE02106097">
    <property type="status" value="NOT_ANNOTATED_CDS"/>
    <property type="molecule type" value="Genomic_DNA"/>
</dbReference>
<dbReference type="Pfam" id="PF00047">
    <property type="entry name" value="ig"/>
    <property type="match status" value="1"/>
</dbReference>
<evidence type="ECO:0000259" key="11">
    <source>
        <dbReference type="PROSITE" id="PS50835"/>
    </source>
</evidence>
<dbReference type="InterPro" id="IPR007110">
    <property type="entry name" value="Ig-like_dom"/>
</dbReference>
<evidence type="ECO:0000256" key="8">
    <source>
        <dbReference type="SAM" id="MobiDB-lite"/>
    </source>
</evidence>
<dbReference type="InterPro" id="IPR050412">
    <property type="entry name" value="Ig-like_Receptors_ImmuneReg"/>
</dbReference>
<keyword evidence="9" id="KW-0812">Transmembrane</keyword>
<keyword evidence="13" id="KW-1185">Reference proteome</keyword>
<dbReference type="GO" id="GO:0005886">
    <property type="term" value="C:plasma membrane"/>
    <property type="evidence" value="ECO:0007669"/>
    <property type="project" value="TreeGrafter"/>
</dbReference>
<dbReference type="InterPro" id="IPR013783">
    <property type="entry name" value="Ig-like_fold"/>
</dbReference>